<evidence type="ECO:0008006" key="4">
    <source>
        <dbReference type="Google" id="ProtNLM"/>
    </source>
</evidence>
<evidence type="ECO:0000313" key="2">
    <source>
        <dbReference type="EMBL" id="GAA3617033.1"/>
    </source>
</evidence>
<evidence type="ECO:0000256" key="1">
    <source>
        <dbReference type="SAM" id="SignalP"/>
    </source>
</evidence>
<proteinExistence type="predicted"/>
<dbReference type="EMBL" id="BAABDQ010000055">
    <property type="protein sequence ID" value="GAA3617033.1"/>
    <property type="molecule type" value="Genomic_DNA"/>
</dbReference>
<keyword evidence="1" id="KW-0732">Signal</keyword>
<evidence type="ECO:0000313" key="3">
    <source>
        <dbReference type="Proteomes" id="UP001500630"/>
    </source>
</evidence>
<name>A0ABP6ZQC0_9ACTN</name>
<gene>
    <name evidence="2" type="ORF">GCM10022419_123010</name>
</gene>
<keyword evidence="3" id="KW-1185">Reference proteome</keyword>
<accession>A0ABP6ZQC0</accession>
<organism evidence="2 3">
    <name type="scientific">Nonomuraea rosea</name>
    <dbReference type="NCBI Taxonomy" id="638574"/>
    <lineage>
        <taxon>Bacteria</taxon>
        <taxon>Bacillati</taxon>
        <taxon>Actinomycetota</taxon>
        <taxon>Actinomycetes</taxon>
        <taxon>Streptosporangiales</taxon>
        <taxon>Streptosporangiaceae</taxon>
        <taxon>Nonomuraea</taxon>
    </lineage>
</organism>
<comment type="caution">
    <text evidence="2">The sequence shown here is derived from an EMBL/GenBank/DDBJ whole genome shotgun (WGS) entry which is preliminary data.</text>
</comment>
<feature type="signal peptide" evidence="1">
    <location>
        <begin position="1"/>
        <end position="25"/>
    </location>
</feature>
<dbReference type="RefSeq" id="WP_345577593.1">
    <property type="nucleotide sequence ID" value="NZ_BAABDQ010000055.1"/>
</dbReference>
<sequence length="99" mass="10007">MIRLVTSAAALALTAAAFTPSAAQAADPPVYTCETLHGDPATTVLTGGCAASPGAVTNGDFTGEVIGQTRQFPIRIRCTGGGRADVPDQVLMMDCVQIG</sequence>
<feature type="chain" id="PRO_5046727697" description="Secreted protein" evidence="1">
    <location>
        <begin position="26"/>
        <end position="99"/>
    </location>
</feature>
<dbReference type="Proteomes" id="UP001500630">
    <property type="component" value="Unassembled WGS sequence"/>
</dbReference>
<protein>
    <recommendedName>
        <fullName evidence="4">Secreted protein</fullName>
    </recommendedName>
</protein>
<reference evidence="3" key="1">
    <citation type="journal article" date="2019" name="Int. J. Syst. Evol. Microbiol.">
        <title>The Global Catalogue of Microorganisms (GCM) 10K type strain sequencing project: providing services to taxonomists for standard genome sequencing and annotation.</title>
        <authorList>
            <consortium name="The Broad Institute Genomics Platform"/>
            <consortium name="The Broad Institute Genome Sequencing Center for Infectious Disease"/>
            <person name="Wu L."/>
            <person name="Ma J."/>
        </authorList>
    </citation>
    <scope>NUCLEOTIDE SEQUENCE [LARGE SCALE GENOMIC DNA]</scope>
    <source>
        <strain evidence="3">JCM 17326</strain>
    </source>
</reference>